<reference evidence="7 8" key="1">
    <citation type="submission" date="2018-10" db="EMBL/GenBank/DDBJ databases">
        <title>Phylogenomics of Brevibacillus.</title>
        <authorList>
            <person name="Dunlap C."/>
        </authorList>
    </citation>
    <scope>NUCLEOTIDE SEQUENCE [LARGE SCALE GENOMIC DNA]</scope>
    <source>
        <strain evidence="7 8">NRRL NRS 1219</strain>
    </source>
</reference>
<evidence type="ECO:0000256" key="2">
    <source>
        <dbReference type="ARBA" id="ARBA00023015"/>
    </source>
</evidence>
<dbReference type="PANTHER" id="PTHR30126:SF78">
    <property type="entry name" value="HTH LYSR-TYPE DOMAIN-CONTAINING PROTEIN"/>
    <property type="match status" value="1"/>
</dbReference>
<keyword evidence="2" id="KW-0805">Transcription regulation</keyword>
<dbReference type="SUPFAM" id="SSF53850">
    <property type="entry name" value="Periplasmic binding protein-like II"/>
    <property type="match status" value="1"/>
</dbReference>
<evidence type="ECO:0000256" key="3">
    <source>
        <dbReference type="ARBA" id="ARBA00023125"/>
    </source>
</evidence>
<evidence type="ECO:0000313" key="7">
    <source>
        <dbReference type="EMBL" id="RNB48848.1"/>
    </source>
</evidence>
<keyword evidence="3" id="KW-0238">DNA-binding</keyword>
<dbReference type="Gene3D" id="3.40.190.290">
    <property type="match status" value="1"/>
</dbReference>
<dbReference type="GO" id="GO:0003700">
    <property type="term" value="F:DNA-binding transcription factor activity"/>
    <property type="evidence" value="ECO:0007669"/>
    <property type="project" value="InterPro"/>
</dbReference>
<dbReference type="EMBL" id="BJOD01000028">
    <property type="protein sequence ID" value="GED26769.1"/>
    <property type="molecule type" value="Genomic_DNA"/>
</dbReference>
<dbReference type="Pfam" id="PF00126">
    <property type="entry name" value="HTH_1"/>
    <property type="match status" value="1"/>
</dbReference>
<dbReference type="InterPro" id="IPR000847">
    <property type="entry name" value="LysR_HTH_N"/>
</dbReference>
<keyword evidence="4" id="KW-0804">Transcription</keyword>
<evidence type="ECO:0000256" key="1">
    <source>
        <dbReference type="ARBA" id="ARBA00009437"/>
    </source>
</evidence>
<name>A0A3M8ACF5_9BACL</name>
<keyword evidence="9" id="KW-1185">Reference proteome</keyword>
<dbReference type="Pfam" id="PF03466">
    <property type="entry name" value="LysR_substrate"/>
    <property type="match status" value="1"/>
</dbReference>
<evidence type="ECO:0000313" key="9">
    <source>
        <dbReference type="Proteomes" id="UP000317180"/>
    </source>
</evidence>
<accession>A0A3M8ACF5</accession>
<reference evidence="6 9" key="2">
    <citation type="submission" date="2019-06" db="EMBL/GenBank/DDBJ databases">
        <title>Whole genome shotgun sequence of Brevibacillus agri NBRC 15538.</title>
        <authorList>
            <person name="Hosoyama A."/>
            <person name="Uohara A."/>
            <person name="Ohji S."/>
            <person name="Ichikawa N."/>
        </authorList>
    </citation>
    <scope>NUCLEOTIDE SEQUENCE [LARGE SCALE GENOMIC DNA]</scope>
    <source>
        <strain evidence="6 9">NBRC 15538</strain>
    </source>
</reference>
<dbReference type="SUPFAM" id="SSF46785">
    <property type="entry name" value="Winged helix' DNA-binding domain"/>
    <property type="match status" value="1"/>
</dbReference>
<dbReference type="InterPro" id="IPR036388">
    <property type="entry name" value="WH-like_DNA-bd_sf"/>
</dbReference>
<dbReference type="PANTHER" id="PTHR30126">
    <property type="entry name" value="HTH-TYPE TRANSCRIPTIONAL REGULATOR"/>
    <property type="match status" value="1"/>
</dbReference>
<dbReference type="AlphaFoldDB" id="A0A3M8ACF5"/>
<evidence type="ECO:0000259" key="5">
    <source>
        <dbReference type="PROSITE" id="PS50931"/>
    </source>
</evidence>
<evidence type="ECO:0000313" key="6">
    <source>
        <dbReference type="EMBL" id="GED26769.1"/>
    </source>
</evidence>
<organism evidence="7 8">
    <name type="scientific">Brevibacillus agri</name>
    <dbReference type="NCBI Taxonomy" id="51101"/>
    <lineage>
        <taxon>Bacteria</taxon>
        <taxon>Bacillati</taxon>
        <taxon>Bacillota</taxon>
        <taxon>Bacilli</taxon>
        <taxon>Bacillales</taxon>
        <taxon>Paenibacillaceae</taxon>
        <taxon>Brevibacillus</taxon>
    </lineage>
</organism>
<dbReference type="PRINTS" id="PR00039">
    <property type="entry name" value="HTHLYSR"/>
</dbReference>
<protein>
    <submittedName>
        <fullName evidence="7">LysR family transcriptional regulator</fullName>
    </submittedName>
</protein>
<dbReference type="Gene3D" id="1.10.10.10">
    <property type="entry name" value="Winged helix-like DNA-binding domain superfamily/Winged helix DNA-binding domain"/>
    <property type="match status" value="1"/>
</dbReference>
<gene>
    <name evidence="6" type="ORF">BAG01nite_28710</name>
    <name evidence="7" type="ORF">EB820_23060</name>
</gene>
<dbReference type="OrthoDB" id="107670at2"/>
<proteinExistence type="inferred from homology"/>
<evidence type="ECO:0000256" key="4">
    <source>
        <dbReference type="ARBA" id="ARBA00023163"/>
    </source>
</evidence>
<dbReference type="InterPro" id="IPR005119">
    <property type="entry name" value="LysR_subst-bd"/>
</dbReference>
<dbReference type="CDD" id="cd05466">
    <property type="entry name" value="PBP2_LTTR_substrate"/>
    <property type="match status" value="1"/>
</dbReference>
<dbReference type="GeneID" id="82813110"/>
<comment type="similarity">
    <text evidence="1">Belongs to the LysR transcriptional regulatory family.</text>
</comment>
<dbReference type="RefSeq" id="WP_005835031.1">
    <property type="nucleotide sequence ID" value="NZ_BJOD01000028.1"/>
</dbReference>
<dbReference type="Proteomes" id="UP000317180">
    <property type="component" value="Unassembled WGS sequence"/>
</dbReference>
<dbReference type="EMBL" id="RHHN01000084">
    <property type="protein sequence ID" value="RNB48848.1"/>
    <property type="molecule type" value="Genomic_DNA"/>
</dbReference>
<feature type="domain" description="HTH lysR-type" evidence="5">
    <location>
        <begin position="1"/>
        <end position="58"/>
    </location>
</feature>
<dbReference type="GO" id="GO:0000976">
    <property type="term" value="F:transcription cis-regulatory region binding"/>
    <property type="evidence" value="ECO:0007669"/>
    <property type="project" value="TreeGrafter"/>
</dbReference>
<dbReference type="Proteomes" id="UP000276178">
    <property type="component" value="Unassembled WGS sequence"/>
</dbReference>
<sequence length="290" mass="33495">MEYRDWSILQTLYREQNITRTAKSLYLSQPALTKRLRQIEKEFGVQIVQRGRRGVHFTPEGEYLASCADEMLLRLRKIKEHVANMGEQVSGTLRLGVSNYFAHYKLPGLLKLFKQEYPLVEFKVVTGWSKDVYQSVYNQDVHVGFVRGNYNWPDGKLLLFEESVCIVSKDPVDVADLPSLPRIDYKTDPLLQALVDSWWAENYSSPPRIGMEVDKADTCGEMVANGLGYAILPRLVANGKQNLYLIEIKDAANKPVKRSTWMFYHKASLELQNVRAFVNFMQRMDFPHSY</sequence>
<comment type="caution">
    <text evidence="7">The sequence shown here is derived from an EMBL/GenBank/DDBJ whole genome shotgun (WGS) entry which is preliminary data.</text>
</comment>
<dbReference type="InterPro" id="IPR036390">
    <property type="entry name" value="WH_DNA-bd_sf"/>
</dbReference>
<dbReference type="PROSITE" id="PS50931">
    <property type="entry name" value="HTH_LYSR"/>
    <property type="match status" value="1"/>
</dbReference>
<evidence type="ECO:0000313" key="8">
    <source>
        <dbReference type="Proteomes" id="UP000276178"/>
    </source>
</evidence>